<dbReference type="EMBL" id="AACS02000002">
    <property type="protein sequence ID" value="EAU82004.2"/>
    <property type="molecule type" value="Genomic_DNA"/>
</dbReference>
<evidence type="ECO:0000256" key="1">
    <source>
        <dbReference type="SAM" id="MobiDB-lite"/>
    </source>
</evidence>
<feature type="region of interest" description="Disordered" evidence="1">
    <location>
        <begin position="170"/>
        <end position="211"/>
    </location>
</feature>
<accession>A8P9W5</accession>
<dbReference type="Proteomes" id="UP000001861">
    <property type="component" value="Unassembled WGS sequence"/>
</dbReference>
<dbReference type="GeneID" id="6016478"/>
<dbReference type="KEGG" id="cci:CC1G_09190"/>
<evidence type="ECO:0000313" key="2">
    <source>
        <dbReference type="EMBL" id="EAU82004.2"/>
    </source>
</evidence>
<gene>
    <name evidence="2" type="ORF">CC1G_09190</name>
</gene>
<dbReference type="RefSeq" id="XP_001839856.2">
    <property type="nucleotide sequence ID" value="XM_001839804.2"/>
</dbReference>
<reference evidence="2 3" key="1">
    <citation type="journal article" date="2010" name="Proc. Natl. Acad. Sci. U.S.A.">
        <title>Insights into evolution of multicellular fungi from the assembled chromosomes of the mushroom Coprinopsis cinerea (Coprinus cinereus).</title>
        <authorList>
            <person name="Stajich J.E."/>
            <person name="Wilke S.K."/>
            <person name="Ahren D."/>
            <person name="Au C.H."/>
            <person name="Birren B.W."/>
            <person name="Borodovsky M."/>
            <person name="Burns C."/>
            <person name="Canback B."/>
            <person name="Casselton L.A."/>
            <person name="Cheng C.K."/>
            <person name="Deng J."/>
            <person name="Dietrich F.S."/>
            <person name="Fargo D.C."/>
            <person name="Farman M.L."/>
            <person name="Gathman A.C."/>
            <person name="Goldberg J."/>
            <person name="Guigo R."/>
            <person name="Hoegger P.J."/>
            <person name="Hooker J.B."/>
            <person name="Huggins A."/>
            <person name="James T.Y."/>
            <person name="Kamada T."/>
            <person name="Kilaru S."/>
            <person name="Kodira C."/>
            <person name="Kues U."/>
            <person name="Kupfer D."/>
            <person name="Kwan H.S."/>
            <person name="Lomsadze A."/>
            <person name="Li W."/>
            <person name="Lilly W.W."/>
            <person name="Ma L.J."/>
            <person name="Mackey A.J."/>
            <person name="Manning G."/>
            <person name="Martin F."/>
            <person name="Muraguchi H."/>
            <person name="Natvig D.O."/>
            <person name="Palmerini H."/>
            <person name="Ramesh M.A."/>
            <person name="Rehmeyer C.J."/>
            <person name="Roe B.A."/>
            <person name="Shenoy N."/>
            <person name="Stanke M."/>
            <person name="Ter-Hovhannisyan V."/>
            <person name="Tunlid A."/>
            <person name="Velagapudi R."/>
            <person name="Vision T.J."/>
            <person name="Zeng Q."/>
            <person name="Zolan M.E."/>
            <person name="Pukkila P.J."/>
        </authorList>
    </citation>
    <scope>NUCLEOTIDE SEQUENCE [LARGE SCALE GENOMIC DNA]</scope>
    <source>
        <strain evidence="3">Okayama-7 / 130 / ATCC MYA-4618 / FGSC 9003</strain>
    </source>
</reference>
<dbReference type="InParanoid" id="A8P9W5"/>
<feature type="compositionally biased region" description="Basic residues" evidence="1">
    <location>
        <begin position="177"/>
        <end position="195"/>
    </location>
</feature>
<protein>
    <submittedName>
        <fullName evidence="2">Uncharacterized protein</fullName>
    </submittedName>
</protein>
<dbReference type="AlphaFoldDB" id="A8P9W5"/>
<dbReference type="HOGENOM" id="CLU_1304786_0_0_1"/>
<sequence length="211" mass="24185">MKKGEPHRIYPQFSKNAAQKDASHVASRLKKITVDTPAVSFKKGAQKLRDVADKVVLDPSETQALLDAAQKMDTEMHNMAKQNEVLNQRLEDLTAQLEESSKKKSEFEQAYKVAAEEARQYRACRERNEVLDAHVKDLQASLEYLQQLNRAMQARHVELEEKCRQADRTIEAEKNRNKALAHSRRRARRLHRKGRPKVDDSDSDASLIIEG</sequence>
<keyword evidence="3" id="KW-1185">Reference proteome</keyword>
<dbReference type="OMA" id="IGDHEPH"/>
<comment type="caution">
    <text evidence="2">The sequence shown here is derived from an EMBL/GenBank/DDBJ whole genome shotgun (WGS) entry which is preliminary data.</text>
</comment>
<organism evidence="2 3">
    <name type="scientific">Coprinopsis cinerea (strain Okayama-7 / 130 / ATCC MYA-4618 / FGSC 9003)</name>
    <name type="common">Inky cap fungus</name>
    <name type="synonym">Hormographiella aspergillata</name>
    <dbReference type="NCBI Taxonomy" id="240176"/>
    <lineage>
        <taxon>Eukaryota</taxon>
        <taxon>Fungi</taxon>
        <taxon>Dikarya</taxon>
        <taxon>Basidiomycota</taxon>
        <taxon>Agaricomycotina</taxon>
        <taxon>Agaricomycetes</taxon>
        <taxon>Agaricomycetidae</taxon>
        <taxon>Agaricales</taxon>
        <taxon>Agaricineae</taxon>
        <taxon>Psathyrellaceae</taxon>
        <taxon>Coprinopsis</taxon>
    </lineage>
</organism>
<name>A8P9W5_COPC7</name>
<dbReference type="OrthoDB" id="8062037at2759"/>
<proteinExistence type="predicted"/>
<evidence type="ECO:0000313" key="3">
    <source>
        <dbReference type="Proteomes" id="UP000001861"/>
    </source>
</evidence>
<dbReference type="VEuPathDB" id="FungiDB:CC1G_09190"/>
<dbReference type="SUPFAM" id="SSF144284">
    <property type="entry name" value="Sec2 N-terminal region"/>
    <property type="match status" value="1"/>
</dbReference>